<dbReference type="Proteomes" id="UP000076154">
    <property type="component" value="Unassembled WGS sequence"/>
</dbReference>
<proteinExistence type="predicted"/>
<name>A0A369KBR6_HYPMA</name>
<dbReference type="InParanoid" id="A0A369KBR6"/>
<comment type="caution">
    <text evidence="2">The sequence shown here is derived from an EMBL/GenBank/DDBJ whole genome shotgun (WGS) entry which is preliminary data.</text>
</comment>
<sequence length="76" mass="8096">MEVEVEVEGRSDGQGVCGSAMRHIIGGAWLFLVLLPCHLHPLHQQYVLTSDDMIPQGISTPPPPSATAPGAEIHTV</sequence>
<evidence type="ECO:0000313" key="3">
    <source>
        <dbReference type="Proteomes" id="UP000076154"/>
    </source>
</evidence>
<gene>
    <name evidence="2" type="ORF">Hypma_007047</name>
</gene>
<organism evidence="2 3">
    <name type="scientific">Hypsizygus marmoreus</name>
    <name type="common">White beech mushroom</name>
    <name type="synonym">Agaricus marmoreus</name>
    <dbReference type="NCBI Taxonomy" id="39966"/>
    <lineage>
        <taxon>Eukaryota</taxon>
        <taxon>Fungi</taxon>
        <taxon>Dikarya</taxon>
        <taxon>Basidiomycota</taxon>
        <taxon>Agaricomycotina</taxon>
        <taxon>Agaricomycetes</taxon>
        <taxon>Agaricomycetidae</taxon>
        <taxon>Agaricales</taxon>
        <taxon>Tricholomatineae</taxon>
        <taxon>Lyophyllaceae</taxon>
        <taxon>Hypsizygus</taxon>
    </lineage>
</organism>
<accession>A0A369KBR6</accession>
<evidence type="ECO:0000256" key="1">
    <source>
        <dbReference type="SAM" id="MobiDB-lite"/>
    </source>
</evidence>
<feature type="region of interest" description="Disordered" evidence="1">
    <location>
        <begin position="57"/>
        <end position="76"/>
    </location>
</feature>
<keyword evidence="3" id="KW-1185">Reference proteome</keyword>
<reference evidence="2" key="1">
    <citation type="submission" date="2018-04" db="EMBL/GenBank/DDBJ databases">
        <title>Whole genome sequencing of Hypsizygus marmoreus.</title>
        <authorList>
            <person name="Choi I.-G."/>
            <person name="Min B."/>
            <person name="Kim J.-G."/>
            <person name="Kim S."/>
            <person name="Oh Y.-L."/>
            <person name="Kong W.-S."/>
            <person name="Park H."/>
            <person name="Jeong J."/>
            <person name="Song E.-S."/>
        </authorList>
    </citation>
    <scope>NUCLEOTIDE SEQUENCE [LARGE SCALE GENOMIC DNA]</scope>
    <source>
        <strain evidence="2">51987-8</strain>
    </source>
</reference>
<dbReference type="EMBL" id="LUEZ02000005">
    <property type="protein sequence ID" value="RDB30307.1"/>
    <property type="molecule type" value="Genomic_DNA"/>
</dbReference>
<protein>
    <submittedName>
        <fullName evidence="2">Uncharacterized protein</fullName>
    </submittedName>
</protein>
<dbReference type="AlphaFoldDB" id="A0A369KBR6"/>
<evidence type="ECO:0000313" key="2">
    <source>
        <dbReference type="EMBL" id="RDB30307.1"/>
    </source>
</evidence>